<evidence type="ECO:0000313" key="3">
    <source>
        <dbReference type="EMBL" id="MEZ8194855.1"/>
    </source>
</evidence>
<comment type="caution">
    <text evidence="3">The sequence shown here is derived from an EMBL/GenBank/DDBJ whole genome shotgun (WGS) entry which is preliminary data.</text>
</comment>
<dbReference type="InterPro" id="IPR011990">
    <property type="entry name" value="TPR-like_helical_dom_sf"/>
</dbReference>
<feature type="repeat" description="TPR" evidence="1">
    <location>
        <begin position="235"/>
        <end position="268"/>
    </location>
</feature>
<keyword evidence="1" id="KW-0802">TPR repeat</keyword>
<name>A0ABV4M5Q8_9VIBR</name>
<dbReference type="RefSeq" id="WP_371730193.1">
    <property type="nucleotide sequence ID" value="NZ_JBGOOT010000005.1"/>
</dbReference>
<feature type="region of interest" description="Disordered" evidence="2">
    <location>
        <begin position="161"/>
        <end position="184"/>
    </location>
</feature>
<proteinExistence type="predicted"/>
<evidence type="ECO:0000313" key="4">
    <source>
        <dbReference type="Proteomes" id="UP001569153"/>
    </source>
</evidence>
<reference evidence="3 4" key="1">
    <citation type="submission" date="2024-06" db="EMBL/GenBank/DDBJ databases">
        <authorList>
            <person name="Steensen K."/>
            <person name="Seneca J."/>
            <person name="Bartlau N."/>
            <person name="Yu A.X."/>
            <person name="Polz M.F."/>
        </authorList>
    </citation>
    <scope>NUCLEOTIDE SEQUENCE [LARGE SCALE GENOMIC DNA]</scope>
    <source>
        <strain evidence="3 4">FF146</strain>
    </source>
</reference>
<dbReference type="SUPFAM" id="SSF48452">
    <property type="entry name" value="TPR-like"/>
    <property type="match status" value="1"/>
</dbReference>
<keyword evidence="4" id="KW-1185">Reference proteome</keyword>
<dbReference type="EMBL" id="JBGOOT010000005">
    <property type="protein sequence ID" value="MEZ8194855.1"/>
    <property type="molecule type" value="Genomic_DNA"/>
</dbReference>
<dbReference type="Gene3D" id="1.25.40.10">
    <property type="entry name" value="Tetratricopeptide repeat domain"/>
    <property type="match status" value="2"/>
</dbReference>
<dbReference type="PROSITE" id="PS50005">
    <property type="entry name" value="TPR"/>
    <property type="match status" value="1"/>
</dbReference>
<protein>
    <submittedName>
        <fullName evidence="3">Tetratricopeptide repeat protein</fullName>
    </submittedName>
</protein>
<evidence type="ECO:0000256" key="2">
    <source>
        <dbReference type="SAM" id="MobiDB-lite"/>
    </source>
</evidence>
<evidence type="ECO:0000256" key="1">
    <source>
        <dbReference type="PROSITE-ProRule" id="PRU00339"/>
    </source>
</evidence>
<sequence>MSAMNNALSELANKDQSLSAPIEKAQVNKVKSRSPIVWVALGFSLSLAVGGWAVSQQSDMIVTSENTVNLRDDSKSGKESDIRTLAEKKVADKKESDFTPVTPEKTIQAVTIFEPVNDVKKKSVSVSPQKPIHVAKINQPQSVKSQSAKVQLVNSQIAERKSSQPTRAVKANESTKETNVKTAPTSAMVVEQVELTPEALAQNALSRAKKSLDSNDMNGALSNYSEVLRYTPKNEVARQKLAALYYGKGDARKAYDILQYGIKLSPDSEDLRLGLSKLLIKEKQPDVALSPLIHLPPNPSIRYLAMRAALGQKSKQSEVTLESYQQLVGLDPENGRWWLGLAIQQERNMDFDSAFNSYQQALSLIGISKQSQNFVRDRMKVLRTIQESTSAN</sequence>
<dbReference type="InterPro" id="IPR019734">
    <property type="entry name" value="TPR_rpt"/>
</dbReference>
<organism evidence="3 4">
    <name type="scientific">Vibrio cortegadensis</name>
    <dbReference type="NCBI Taxonomy" id="1328770"/>
    <lineage>
        <taxon>Bacteria</taxon>
        <taxon>Pseudomonadati</taxon>
        <taxon>Pseudomonadota</taxon>
        <taxon>Gammaproteobacteria</taxon>
        <taxon>Vibrionales</taxon>
        <taxon>Vibrionaceae</taxon>
        <taxon>Vibrio</taxon>
    </lineage>
</organism>
<gene>
    <name evidence="3" type="ORF">ACED38_08130</name>
</gene>
<dbReference type="Proteomes" id="UP001569153">
    <property type="component" value="Unassembled WGS sequence"/>
</dbReference>
<accession>A0ABV4M5Q8</accession>